<evidence type="ECO:0000313" key="4">
    <source>
        <dbReference type="RefSeq" id="XP_031553024.1"/>
    </source>
</evidence>
<feature type="region of interest" description="Disordered" evidence="1">
    <location>
        <begin position="25"/>
        <end position="48"/>
    </location>
</feature>
<sequence>MKTVLLVLVFAGFVVYNKGSREQDDTEDVRLNKDLNPESSGEKRTTPYSYDAAKPLMTQLESSVQRFYGDAARRAKKMYLKLTKDWENQPLRERTERTVALKAVAENIDFISDAYQGTTPAILAVLNLLDTLKQLTSSDGHIVSLLAMFISSFMNLLGETRSPFSIKNIVTTEIKKVTMKYREDDIQMSNIKESGETYLHFKTILNRAGKDNDKISVHDANSTHTSIRNIFVHGFPVIDKLRNKMIHLIDGNKPSDAKKFMAYFELYTKLETVRQMLLIHTLSLVPEQSSAIAFILSTLDFLKTKMSLPFFNVIRNHTIGSKFMAYYDGQVYKVSNAYMAIQLDSPMPYDDSYPGLRCIAMIAPHPVPWKWFKLPGMKHPYFARGGLSDCKWRIVYHGQDLFSIMNKFDCPNGDWCDSLLSFDGGDPPIVTVEPNDPVLWELKYNIQLQAYAIKPKRFCDNTCERCSVAWTNLEVQETTKNYVGRLDCSAQQLKVPQYWQIYKAPSSFDMASESGSASTNQSQENQEDNSGSGEITEYPVLSSEENNGGTNFSDDNDNEILIGSKQENNEQSDQDPTASYCEVDSLYENQVSRTHKNQITELECVCDEVLAHTRPDVYCLVYYM</sequence>
<evidence type="ECO:0000256" key="1">
    <source>
        <dbReference type="SAM" id="MobiDB-lite"/>
    </source>
</evidence>
<accession>A0A6P8H9A9</accession>
<reference evidence="4" key="1">
    <citation type="submission" date="2025-08" db="UniProtKB">
        <authorList>
            <consortium name="RefSeq"/>
        </authorList>
    </citation>
    <scope>IDENTIFICATION</scope>
    <source>
        <tissue evidence="4">Tentacle</tissue>
    </source>
</reference>
<dbReference type="RefSeq" id="XP_031553024.1">
    <property type="nucleotide sequence ID" value="XM_031697164.1"/>
</dbReference>
<proteinExistence type="predicted"/>
<evidence type="ECO:0000256" key="2">
    <source>
        <dbReference type="SAM" id="SignalP"/>
    </source>
</evidence>
<feature type="compositionally biased region" description="Polar residues" evidence="1">
    <location>
        <begin position="513"/>
        <end position="533"/>
    </location>
</feature>
<organism evidence="3 4">
    <name type="scientific">Actinia tenebrosa</name>
    <name type="common">Australian red waratah sea anemone</name>
    <dbReference type="NCBI Taxonomy" id="6105"/>
    <lineage>
        <taxon>Eukaryota</taxon>
        <taxon>Metazoa</taxon>
        <taxon>Cnidaria</taxon>
        <taxon>Anthozoa</taxon>
        <taxon>Hexacorallia</taxon>
        <taxon>Actiniaria</taxon>
        <taxon>Actiniidae</taxon>
        <taxon>Actinia</taxon>
    </lineage>
</organism>
<protein>
    <submittedName>
        <fullName evidence="4">Uncharacterized protein LOC116290172</fullName>
    </submittedName>
</protein>
<dbReference type="Proteomes" id="UP000515163">
    <property type="component" value="Unplaced"/>
</dbReference>
<keyword evidence="3" id="KW-1185">Reference proteome</keyword>
<feature type="signal peptide" evidence="2">
    <location>
        <begin position="1"/>
        <end position="19"/>
    </location>
</feature>
<dbReference type="KEGG" id="aten:116290172"/>
<dbReference type="InParanoid" id="A0A6P8H9A9"/>
<feature type="region of interest" description="Disordered" evidence="1">
    <location>
        <begin position="510"/>
        <end position="536"/>
    </location>
</feature>
<evidence type="ECO:0000313" key="3">
    <source>
        <dbReference type="Proteomes" id="UP000515163"/>
    </source>
</evidence>
<feature type="compositionally biased region" description="Basic and acidic residues" evidence="1">
    <location>
        <begin position="25"/>
        <end position="45"/>
    </location>
</feature>
<feature type="chain" id="PRO_5028358749" evidence="2">
    <location>
        <begin position="20"/>
        <end position="624"/>
    </location>
</feature>
<name>A0A6P8H9A9_ACTTE</name>
<dbReference type="AlphaFoldDB" id="A0A6P8H9A9"/>
<dbReference type="OrthoDB" id="5973293at2759"/>
<gene>
    <name evidence="4" type="primary">LOC116290172</name>
</gene>
<keyword evidence="2" id="KW-0732">Signal</keyword>
<dbReference type="GeneID" id="116290172"/>